<accession>A0A9D3UWA4</accession>
<dbReference type="AlphaFoldDB" id="A0A9D3UWA4"/>
<keyword evidence="2" id="KW-1185">Reference proteome</keyword>
<evidence type="ECO:0000313" key="1">
    <source>
        <dbReference type="EMBL" id="KAH1063410.1"/>
    </source>
</evidence>
<dbReference type="Proteomes" id="UP000828251">
    <property type="component" value="Unassembled WGS sequence"/>
</dbReference>
<reference evidence="1 2" key="1">
    <citation type="journal article" date="2021" name="Plant Biotechnol. J.">
        <title>Multi-omics assisted identification of the key and species-specific regulatory components of drought-tolerant mechanisms in Gossypium stocksii.</title>
        <authorList>
            <person name="Yu D."/>
            <person name="Ke L."/>
            <person name="Zhang D."/>
            <person name="Wu Y."/>
            <person name="Sun Y."/>
            <person name="Mei J."/>
            <person name="Sun J."/>
            <person name="Sun Y."/>
        </authorList>
    </citation>
    <scope>NUCLEOTIDE SEQUENCE [LARGE SCALE GENOMIC DNA]</scope>
    <source>
        <strain evidence="2">cv. E1</strain>
        <tissue evidence="1">Leaf</tissue>
    </source>
</reference>
<sequence>MDCLLILGLMAPTPSPDSGSVDGGCATFTGEKVVNSFPRHEVTGPYLHRRVLFNRQTELLFPTHLPFYSPSKINFSLRGCSSWSLAHFYHPFTDARTVSDVWLTAASLFIADTNAK</sequence>
<organism evidence="1 2">
    <name type="scientific">Gossypium stocksii</name>
    <dbReference type="NCBI Taxonomy" id="47602"/>
    <lineage>
        <taxon>Eukaryota</taxon>
        <taxon>Viridiplantae</taxon>
        <taxon>Streptophyta</taxon>
        <taxon>Embryophyta</taxon>
        <taxon>Tracheophyta</taxon>
        <taxon>Spermatophyta</taxon>
        <taxon>Magnoliopsida</taxon>
        <taxon>eudicotyledons</taxon>
        <taxon>Gunneridae</taxon>
        <taxon>Pentapetalae</taxon>
        <taxon>rosids</taxon>
        <taxon>malvids</taxon>
        <taxon>Malvales</taxon>
        <taxon>Malvaceae</taxon>
        <taxon>Malvoideae</taxon>
        <taxon>Gossypium</taxon>
    </lineage>
</organism>
<protein>
    <submittedName>
        <fullName evidence="1">Uncharacterized protein</fullName>
    </submittedName>
</protein>
<proteinExistence type="predicted"/>
<evidence type="ECO:0000313" key="2">
    <source>
        <dbReference type="Proteomes" id="UP000828251"/>
    </source>
</evidence>
<comment type="caution">
    <text evidence="1">The sequence shown here is derived from an EMBL/GenBank/DDBJ whole genome shotgun (WGS) entry which is preliminary data.</text>
</comment>
<gene>
    <name evidence="1" type="ORF">J1N35_028397</name>
</gene>
<name>A0A9D3UWA4_9ROSI</name>
<dbReference type="EMBL" id="JAIQCV010000009">
    <property type="protein sequence ID" value="KAH1063410.1"/>
    <property type="molecule type" value="Genomic_DNA"/>
</dbReference>